<dbReference type="STRING" id="1121420.SAMN02746098_03085"/>
<dbReference type="RefSeq" id="WP_073030613.1">
    <property type="nucleotide sequence ID" value="NZ_FQXJ01000011.1"/>
</dbReference>
<reference evidence="3" key="1">
    <citation type="submission" date="2016-11" db="EMBL/GenBank/DDBJ databases">
        <authorList>
            <person name="Varghese N."/>
            <person name="Submissions S."/>
        </authorList>
    </citation>
    <scope>NUCLEOTIDE SEQUENCE [LARGE SCALE GENOMIC DNA]</scope>
    <source>
        <strain evidence="3">DSM 15449</strain>
    </source>
</reference>
<dbReference type="EMBL" id="FQXJ01000011">
    <property type="protein sequence ID" value="SHI21294.1"/>
    <property type="molecule type" value="Genomic_DNA"/>
</dbReference>
<accession>A0A1M5ZAP6</accession>
<dbReference type="Gene3D" id="1.10.1040.10">
    <property type="entry name" value="N-(1-d-carboxylethyl)-l-norvaline Dehydrogenase, domain 2"/>
    <property type="match status" value="1"/>
</dbReference>
<dbReference type="InterPro" id="IPR003421">
    <property type="entry name" value="Opine_DH"/>
</dbReference>
<dbReference type="SUPFAM" id="SSF48179">
    <property type="entry name" value="6-phosphogluconate dehydrogenase C-terminal domain-like"/>
    <property type="match status" value="1"/>
</dbReference>
<gene>
    <name evidence="2" type="ORF">SAMN02746098_03085</name>
</gene>
<dbReference type="InterPro" id="IPR051729">
    <property type="entry name" value="Opine/Lysopine_DH"/>
</dbReference>
<organism evidence="2 3">
    <name type="scientific">Desulfosporosinus lacus DSM 15449</name>
    <dbReference type="NCBI Taxonomy" id="1121420"/>
    <lineage>
        <taxon>Bacteria</taxon>
        <taxon>Bacillati</taxon>
        <taxon>Bacillota</taxon>
        <taxon>Clostridia</taxon>
        <taxon>Eubacteriales</taxon>
        <taxon>Desulfitobacteriaceae</taxon>
        <taxon>Desulfosporosinus</taxon>
    </lineage>
</organism>
<dbReference type="Gene3D" id="3.40.50.720">
    <property type="entry name" value="NAD(P)-binding Rossmann-like Domain"/>
    <property type="match status" value="1"/>
</dbReference>
<dbReference type="AlphaFoldDB" id="A0A1M5ZAP6"/>
<evidence type="ECO:0000313" key="2">
    <source>
        <dbReference type="EMBL" id="SHI21294.1"/>
    </source>
</evidence>
<dbReference type="Pfam" id="PF02317">
    <property type="entry name" value="Octopine_DH"/>
    <property type="match status" value="1"/>
</dbReference>
<dbReference type="InterPro" id="IPR036291">
    <property type="entry name" value="NAD(P)-bd_dom_sf"/>
</dbReference>
<feature type="domain" description="Opine dehydrogenase" evidence="1">
    <location>
        <begin position="214"/>
        <end position="371"/>
    </location>
</feature>
<dbReference type="InterPro" id="IPR013328">
    <property type="entry name" value="6PGD_dom2"/>
</dbReference>
<sequence>MSNMEYLKNKPIAILGAGACGKAQAGDCALGGATTRICDLPPFAEKTLFGIKEQGLKFFGEQLNLYGFERSGVAQFDKVTTDVAEAVKGAGIVIVTTPSIGHRPFFEQLVPALEDGMVIHIFPDNYGSLLLRKMMREAGCTKKVIIGGWSSAPFGSRVEIKGGVVLPRVRAYYRAITLRGAALPTIDQADFLESTKYIPSMDGITKGDGVVGGETVMDTGFSNVNPVLHCPGTILGVGVMENWGVIYGENKYDFSIYSHAYCPSISQVQYTLYQEQCKLAAAMGVGIQAFDKRQFFSRENILGPEYMGPDYEIPFDQQDYIQFGTGPHTINNRYITEDIPVGCHVYHELGKKFGVKTPVVDSMINLANAMLETDFYESGYSLEYLGIGHLDKDEMLEYLHEGVYKEKV</sequence>
<dbReference type="PANTHER" id="PTHR38015">
    <property type="entry name" value="BLR6086 PROTEIN"/>
    <property type="match status" value="1"/>
</dbReference>
<dbReference type="Proteomes" id="UP000183954">
    <property type="component" value="Unassembled WGS sequence"/>
</dbReference>
<proteinExistence type="predicted"/>
<protein>
    <submittedName>
        <fullName evidence="2">Opine dehydrogenase</fullName>
    </submittedName>
</protein>
<evidence type="ECO:0000313" key="3">
    <source>
        <dbReference type="Proteomes" id="UP000183954"/>
    </source>
</evidence>
<name>A0A1M5ZAP6_9FIRM</name>
<dbReference type="OrthoDB" id="1073746at2"/>
<dbReference type="InterPro" id="IPR008927">
    <property type="entry name" value="6-PGluconate_DH-like_C_sf"/>
</dbReference>
<evidence type="ECO:0000259" key="1">
    <source>
        <dbReference type="Pfam" id="PF02317"/>
    </source>
</evidence>
<keyword evidence="3" id="KW-1185">Reference proteome</keyword>
<dbReference type="PANTHER" id="PTHR38015:SF1">
    <property type="entry name" value="OPINE DEHYDROGENASE DOMAIN-CONTAINING PROTEIN"/>
    <property type="match status" value="1"/>
</dbReference>
<dbReference type="SUPFAM" id="SSF51735">
    <property type="entry name" value="NAD(P)-binding Rossmann-fold domains"/>
    <property type="match status" value="1"/>
</dbReference>
<dbReference type="GO" id="GO:0016491">
    <property type="term" value="F:oxidoreductase activity"/>
    <property type="evidence" value="ECO:0007669"/>
    <property type="project" value="InterPro"/>
</dbReference>